<feature type="region of interest" description="Disordered" evidence="1">
    <location>
        <begin position="174"/>
        <end position="233"/>
    </location>
</feature>
<feature type="compositionally biased region" description="Polar residues" evidence="1">
    <location>
        <begin position="31"/>
        <end position="40"/>
    </location>
</feature>
<dbReference type="InterPro" id="IPR002557">
    <property type="entry name" value="Chitin-bd_dom"/>
</dbReference>
<feature type="compositionally biased region" description="Pro residues" evidence="1">
    <location>
        <begin position="212"/>
        <end position="224"/>
    </location>
</feature>
<evidence type="ECO:0000259" key="3">
    <source>
        <dbReference type="PROSITE" id="PS50940"/>
    </source>
</evidence>
<accession>A0AAE1NS16</accession>
<dbReference type="PROSITE" id="PS50940">
    <property type="entry name" value="CHIT_BIND_II"/>
    <property type="match status" value="1"/>
</dbReference>
<dbReference type="GO" id="GO:0005576">
    <property type="term" value="C:extracellular region"/>
    <property type="evidence" value="ECO:0007669"/>
    <property type="project" value="InterPro"/>
</dbReference>
<reference evidence="4" key="1">
    <citation type="submission" date="2023-11" db="EMBL/GenBank/DDBJ databases">
        <title>Genome assemblies of two species of porcelain crab, Petrolisthes cinctipes and Petrolisthes manimaculis (Anomura: Porcellanidae).</title>
        <authorList>
            <person name="Angst P."/>
        </authorList>
    </citation>
    <scope>NUCLEOTIDE SEQUENCE</scope>
    <source>
        <strain evidence="4">PB745_02</strain>
        <tissue evidence="4">Gill</tissue>
    </source>
</reference>
<evidence type="ECO:0000313" key="5">
    <source>
        <dbReference type="Proteomes" id="UP001292094"/>
    </source>
</evidence>
<sequence>MAVYSLVVLLILGVVGRSQAQNGNGQNGNGYSYNTPPTNGYSGGPQLRTDQSLLNPVEALMRNIPGGGVPEEDYPILASVPNTGFTCRDQEYPGYFADTADEAGCQVFHICQFDGRQDSFLCPNGTLFSQQYFVCDWWFNVDCQASEQFRSLNTNIVRSWRIKLHHSVATISTAHLHRHSHEPPTTPHRRDNPSLPLLHPLDTPHLRTVKPLPLPLPLSRPTQPPRRDKPQSP</sequence>
<feature type="compositionally biased region" description="Low complexity" evidence="1">
    <location>
        <begin position="193"/>
        <end position="203"/>
    </location>
</feature>
<dbReference type="SMART" id="SM00494">
    <property type="entry name" value="ChtBD2"/>
    <property type="match status" value="1"/>
</dbReference>
<dbReference type="PANTHER" id="PTHR22933">
    <property type="entry name" value="FI18007P1-RELATED"/>
    <property type="match status" value="1"/>
</dbReference>
<dbReference type="Gene3D" id="2.170.140.10">
    <property type="entry name" value="Chitin binding domain"/>
    <property type="match status" value="1"/>
</dbReference>
<feature type="domain" description="Chitin-binding type-2" evidence="3">
    <location>
        <begin position="84"/>
        <end position="145"/>
    </location>
</feature>
<name>A0AAE1NS16_9EUCA</name>
<dbReference type="InterPro" id="IPR052976">
    <property type="entry name" value="Scoloptoxin-like"/>
</dbReference>
<organism evidence="4 5">
    <name type="scientific">Petrolisthes manimaculis</name>
    <dbReference type="NCBI Taxonomy" id="1843537"/>
    <lineage>
        <taxon>Eukaryota</taxon>
        <taxon>Metazoa</taxon>
        <taxon>Ecdysozoa</taxon>
        <taxon>Arthropoda</taxon>
        <taxon>Crustacea</taxon>
        <taxon>Multicrustacea</taxon>
        <taxon>Malacostraca</taxon>
        <taxon>Eumalacostraca</taxon>
        <taxon>Eucarida</taxon>
        <taxon>Decapoda</taxon>
        <taxon>Pleocyemata</taxon>
        <taxon>Anomura</taxon>
        <taxon>Galatheoidea</taxon>
        <taxon>Porcellanidae</taxon>
        <taxon>Petrolisthes</taxon>
    </lineage>
</organism>
<feature type="chain" id="PRO_5041987401" description="Chitin-binding type-2 domain-containing protein" evidence="2">
    <location>
        <begin position="21"/>
        <end position="233"/>
    </location>
</feature>
<keyword evidence="2" id="KW-0732">Signal</keyword>
<dbReference type="GO" id="GO:0008061">
    <property type="term" value="F:chitin binding"/>
    <property type="evidence" value="ECO:0007669"/>
    <property type="project" value="InterPro"/>
</dbReference>
<dbReference type="PANTHER" id="PTHR22933:SF42">
    <property type="entry name" value="FI18455P1-RELATED"/>
    <property type="match status" value="1"/>
</dbReference>
<keyword evidence="5" id="KW-1185">Reference proteome</keyword>
<dbReference type="InterPro" id="IPR036508">
    <property type="entry name" value="Chitin-bd_dom_sf"/>
</dbReference>
<feature type="region of interest" description="Disordered" evidence="1">
    <location>
        <begin position="23"/>
        <end position="43"/>
    </location>
</feature>
<comment type="caution">
    <text evidence="4">The sequence shown here is derived from an EMBL/GenBank/DDBJ whole genome shotgun (WGS) entry which is preliminary data.</text>
</comment>
<dbReference type="EMBL" id="JAWZYT010004320">
    <property type="protein sequence ID" value="KAK4294297.1"/>
    <property type="molecule type" value="Genomic_DNA"/>
</dbReference>
<dbReference type="SUPFAM" id="SSF57625">
    <property type="entry name" value="Invertebrate chitin-binding proteins"/>
    <property type="match status" value="1"/>
</dbReference>
<dbReference type="Pfam" id="PF01607">
    <property type="entry name" value="CBM_14"/>
    <property type="match status" value="1"/>
</dbReference>
<dbReference type="Proteomes" id="UP001292094">
    <property type="component" value="Unassembled WGS sequence"/>
</dbReference>
<feature type="signal peptide" evidence="2">
    <location>
        <begin position="1"/>
        <end position="20"/>
    </location>
</feature>
<protein>
    <recommendedName>
        <fullName evidence="3">Chitin-binding type-2 domain-containing protein</fullName>
    </recommendedName>
</protein>
<evidence type="ECO:0000313" key="4">
    <source>
        <dbReference type="EMBL" id="KAK4294297.1"/>
    </source>
</evidence>
<evidence type="ECO:0000256" key="2">
    <source>
        <dbReference type="SAM" id="SignalP"/>
    </source>
</evidence>
<evidence type="ECO:0000256" key="1">
    <source>
        <dbReference type="SAM" id="MobiDB-lite"/>
    </source>
</evidence>
<proteinExistence type="predicted"/>
<gene>
    <name evidence="4" type="ORF">Pmani_033060</name>
</gene>
<dbReference type="AlphaFoldDB" id="A0AAE1NS16"/>